<reference evidence="12 20" key="4">
    <citation type="journal article" date="2019" name="Nat. Med.">
        <title>A library of human gut bacterial isolates paired with longitudinal multiomics data enables mechanistic microbiome research.</title>
        <authorList>
            <person name="Poyet M."/>
            <person name="Groussin M."/>
            <person name="Gibbons S.M."/>
            <person name="Avila-Pacheco J."/>
            <person name="Jiang X."/>
            <person name="Kearney S.M."/>
            <person name="Perrotta A.R."/>
            <person name="Berdy B."/>
            <person name="Zhao S."/>
            <person name="Lieberman T.D."/>
            <person name="Swanson P.K."/>
            <person name="Smith M."/>
            <person name="Roesemann S."/>
            <person name="Alexander J.E."/>
            <person name="Rich S.A."/>
            <person name="Livny J."/>
            <person name="Vlamakis H."/>
            <person name="Clish C."/>
            <person name="Bullock K."/>
            <person name="Deik A."/>
            <person name="Scott J."/>
            <person name="Pierce K.A."/>
            <person name="Xavier R.J."/>
            <person name="Alm E.J."/>
        </authorList>
    </citation>
    <scope>NUCLEOTIDE SEQUENCE [LARGE SCALE GENOMIC DNA]</scope>
    <source>
        <strain evidence="12 20">BIOML-A11</strain>
    </source>
</reference>
<dbReference type="InterPro" id="IPR003646">
    <property type="entry name" value="SH3-like_bac-type"/>
</dbReference>
<reference evidence="14 19" key="5">
    <citation type="submission" date="2019-08" db="EMBL/GenBank/DDBJ databases">
        <authorList>
            <person name="Duncan S."/>
            <person name="Walker A."/>
        </authorList>
    </citation>
    <scope>NUCLEOTIDE SEQUENCE [LARGE SCALE GENOMIC DNA]</scope>
    <source>
        <strain evidence="14 19">T3WBe13</strain>
    </source>
</reference>
<dbReference type="EMBL" id="CYXM01000011">
    <property type="protein sequence ID" value="CUN17148.1"/>
    <property type="molecule type" value="Genomic_DNA"/>
</dbReference>
<feature type="chain" id="PRO_5014234105" evidence="6">
    <location>
        <begin position="29"/>
        <end position="411"/>
    </location>
</feature>
<evidence type="ECO:0000256" key="5">
    <source>
        <dbReference type="SAM" id="MobiDB-lite"/>
    </source>
</evidence>
<dbReference type="InterPro" id="IPR038765">
    <property type="entry name" value="Papain-like_cys_pep_sf"/>
</dbReference>
<feature type="compositionally biased region" description="Low complexity" evidence="5">
    <location>
        <begin position="277"/>
        <end position="291"/>
    </location>
</feature>
<feature type="domain" description="SH3b" evidence="7">
    <location>
        <begin position="87"/>
        <end position="151"/>
    </location>
</feature>
<gene>
    <name evidence="13" type="ORF">DXD95_03230</name>
    <name evidence="11" type="ORF">ERS852497_02075</name>
    <name evidence="10" type="ORF">ERS852580_02325</name>
    <name evidence="14" type="ORF">FYL31_06410</name>
    <name evidence="12" type="ORF">GKE07_03315</name>
    <name evidence="9" type="ORF">T1815_07001</name>
</gene>
<evidence type="ECO:0000313" key="20">
    <source>
        <dbReference type="Proteomes" id="UP000479563"/>
    </source>
</evidence>
<dbReference type="PROSITE" id="PS51935">
    <property type="entry name" value="NLPC_P60"/>
    <property type="match status" value="1"/>
</dbReference>
<sequence length="411" mass="42637">MKVNYVKLTAGVLTGFMALSSVPYAVYAAGPTAGVASYTSDIVSTSNTLTAGVTSMLTDVMLKGDDTSETATDVAATDAEPVKSAYADTAVAQVSDSVNIRASADENSESLGKLYNNGIGTVLETTDNGWYKIQSGSVTGYVKGDYVVVGDDALVQSAGRRVATVNTETLKVRTTASTDAEVLGLVSGEDDLTVVDESTDGWVGVSTADGTGYVSTDYVTLDTEFTYAESKEEEAARLAKEEAERKAAEEAARKAEEAARKAEEAKAAKAAAKKSSKSSSKSSSSSSSEKSYSAPSGSNGQAVVNYASQFVGNPYVYGGSSLTNGTDCSGFVMSVYAQFGISLPHSSSAMRSVGYGVSTSDMQPGDIICYSGHVAIYCGGNTIVHASNPSDGIKYTSPANYKSIIAVRRIF</sequence>
<evidence type="ECO:0000256" key="4">
    <source>
        <dbReference type="ARBA" id="ARBA00022807"/>
    </source>
</evidence>
<dbReference type="SMART" id="SM00287">
    <property type="entry name" value="SH3b"/>
    <property type="match status" value="2"/>
</dbReference>
<reference evidence="13 18" key="3">
    <citation type="submission" date="2018-08" db="EMBL/GenBank/DDBJ databases">
        <title>A genome reference for cultivated species of the human gut microbiota.</title>
        <authorList>
            <person name="Zou Y."/>
            <person name="Xue W."/>
            <person name="Luo G."/>
        </authorList>
    </citation>
    <scope>NUCLEOTIDE SEQUENCE [LARGE SCALE GENOMIC DNA]</scope>
    <source>
        <strain evidence="13 18">TM10-3</strain>
    </source>
</reference>
<evidence type="ECO:0000313" key="19">
    <source>
        <dbReference type="Proteomes" id="UP000324327"/>
    </source>
</evidence>
<keyword evidence="6" id="KW-0732">Signal</keyword>
<dbReference type="SUPFAM" id="SSF54001">
    <property type="entry name" value="Cysteine proteinases"/>
    <property type="match status" value="1"/>
</dbReference>
<dbReference type="EMBL" id="WKQP01000004">
    <property type="protein sequence ID" value="MSC59261.1"/>
    <property type="molecule type" value="Genomic_DNA"/>
</dbReference>
<organism evidence="9 15">
    <name type="scientific">Agathobacter rectalis</name>
    <dbReference type="NCBI Taxonomy" id="39491"/>
    <lineage>
        <taxon>Bacteria</taxon>
        <taxon>Bacillati</taxon>
        <taxon>Bacillota</taxon>
        <taxon>Clostridia</taxon>
        <taxon>Lachnospirales</taxon>
        <taxon>Lachnospiraceae</taxon>
        <taxon>Agathobacter</taxon>
    </lineage>
</organism>
<protein>
    <submittedName>
        <fullName evidence="13">Hydrolase Nlp/P60</fullName>
    </submittedName>
    <submittedName>
        <fullName evidence="9">NLP/P60 family protein</fullName>
    </submittedName>
    <submittedName>
        <fullName evidence="14">NlpC/P60 family protein</fullName>
    </submittedName>
    <submittedName>
        <fullName evidence="10">Probable endopeptidase cgR_2070</fullName>
        <ecNumber evidence="10">3.4.-.-</ecNumber>
    </submittedName>
    <submittedName>
        <fullName evidence="12">SH3 domain-containing protein</fullName>
    </submittedName>
</protein>
<dbReference type="EMBL" id="CZAJ01000020">
    <property type="protein sequence ID" value="CUP16285.1"/>
    <property type="molecule type" value="Genomic_DNA"/>
</dbReference>
<dbReference type="Proteomes" id="UP000095602">
    <property type="component" value="Unassembled WGS sequence"/>
</dbReference>
<evidence type="ECO:0000256" key="6">
    <source>
        <dbReference type="SAM" id="SignalP"/>
    </source>
</evidence>
<evidence type="ECO:0000256" key="3">
    <source>
        <dbReference type="ARBA" id="ARBA00022801"/>
    </source>
</evidence>
<evidence type="ECO:0000313" key="10">
    <source>
        <dbReference type="EMBL" id="CUN17148.1"/>
    </source>
</evidence>
<dbReference type="Proteomes" id="UP000260642">
    <property type="component" value="Unassembled WGS sequence"/>
</dbReference>
<reference evidence="14 19" key="6">
    <citation type="submission" date="2019-09" db="EMBL/GenBank/DDBJ databases">
        <title>Strain-level analysis of Eubacterium rectale using genomes from metagenomes.</title>
        <authorList>
            <person name="Karcher N."/>
            <person name="Segata N."/>
        </authorList>
    </citation>
    <scope>NUCLEOTIDE SEQUENCE [LARGE SCALE GENOMIC DNA]</scope>
    <source>
        <strain evidence="14 19">T3WBe13</strain>
    </source>
</reference>
<feature type="compositionally biased region" description="Basic and acidic residues" evidence="5">
    <location>
        <begin position="248"/>
        <end position="267"/>
    </location>
</feature>
<dbReference type="Gene3D" id="3.90.1720.10">
    <property type="entry name" value="endopeptidase domain like (from Nostoc punctiforme)"/>
    <property type="match status" value="1"/>
</dbReference>
<dbReference type="AlphaFoldDB" id="A0A0M6WD10"/>
<evidence type="ECO:0000313" key="11">
    <source>
        <dbReference type="EMBL" id="CUP16285.1"/>
    </source>
</evidence>
<keyword evidence="2" id="KW-0645">Protease</keyword>
<dbReference type="Proteomes" id="UP000095673">
    <property type="component" value="Unassembled WGS sequence"/>
</dbReference>
<dbReference type="GO" id="GO:0006508">
    <property type="term" value="P:proteolysis"/>
    <property type="evidence" value="ECO:0007669"/>
    <property type="project" value="UniProtKB-KW"/>
</dbReference>
<dbReference type="PANTHER" id="PTHR47053:SF1">
    <property type="entry name" value="MUREIN DD-ENDOPEPTIDASE MEPH-RELATED"/>
    <property type="match status" value="1"/>
</dbReference>
<dbReference type="RefSeq" id="WP_055061144.1">
    <property type="nucleotide sequence ID" value="NZ_AP031452.1"/>
</dbReference>
<evidence type="ECO:0000313" key="15">
    <source>
        <dbReference type="Proteomes" id="UP000049472"/>
    </source>
</evidence>
<reference evidence="9" key="1">
    <citation type="submission" date="2015-05" db="EMBL/GenBank/DDBJ databases">
        <authorList>
            <person name="Wang D.B."/>
            <person name="Wang M."/>
        </authorList>
    </citation>
    <scope>NUCLEOTIDE SEQUENCE [LARGE SCALE GENOMIC DNA]</scope>
    <source>
        <strain evidence="9">T1-815</strain>
    </source>
</reference>
<dbReference type="InterPro" id="IPR051202">
    <property type="entry name" value="Peptidase_C40"/>
</dbReference>
<dbReference type="Pfam" id="PF00877">
    <property type="entry name" value="NLPC_P60"/>
    <property type="match status" value="1"/>
</dbReference>
<evidence type="ECO:0000313" key="17">
    <source>
        <dbReference type="Proteomes" id="UP000095673"/>
    </source>
</evidence>
<evidence type="ECO:0000313" key="18">
    <source>
        <dbReference type="Proteomes" id="UP000260642"/>
    </source>
</evidence>
<dbReference type="EMBL" id="VSTF01000005">
    <property type="protein sequence ID" value="TYL60373.1"/>
    <property type="molecule type" value="Genomic_DNA"/>
</dbReference>
<dbReference type="EMBL" id="CVRQ01000009">
    <property type="protein sequence ID" value="CRL33905.1"/>
    <property type="molecule type" value="Genomic_DNA"/>
</dbReference>
<evidence type="ECO:0000259" key="8">
    <source>
        <dbReference type="PROSITE" id="PS51935"/>
    </source>
</evidence>
<keyword evidence="4" id="KW-0788">Thiol protease</keyword>
<evidence type="ECO:0000313" key="13">
    <source>
        <dbReference type="EMBL" id="RGI70115.1"/>
    </source>
</evidence>
<reference evidence="15" key="2">
    <citation type="submission" date="2015-05" db="EMBL/GenBank/DDBJ databases">
        <authorList>
            <consortium name="Pathogen Informatics"/>
        </authorList>
    </citation>
    <scope>NUCLEOTIDE SEQUENCE [LARGE SCALE GENOMIC DNA]</scope>
    <source>
        <strain evidence="11 16">2789STDY5834884</strain>
        <strain evidence="10 17">2789STDY5834968</strain>
        <strain evidence="15">T1-815</strain>
    </source>
</reference>
<keyword evidence="15" id="KW-1185">Reference proteome</keyword>
<evidence type="ECO:0000313" key="12">
    <source>
        <dbReference type="EMBL" id="MSC59261.1"/>
    </source>
</evidence>
<dbReference type="InterPro" id="IPR000064">
    <property type="entry name" value="NLP_P60_dom"/>
</dbReference>
<accession>A0A0M6WD10</accession>
<evidence type="ECO:0000256" key="2">
    <source>
        <dbReference type="ARBA" id="ARBA00022670"/>
    </source>
</evidence>
<evidence type="ECO:0000313" key="16">
    <source>
        <dbReference type="Proteomes" id="UP000095602"/>
    </source>
</evidence>
<feature type="region of interest" description="Disordered" evidence="5">
    <location>
        <begin position="248"/>
        <end position="299"/>
    </location>
</feature>
<feature type="domain" description="NlpC/P60" evidence="8">
    <location>
        <begin position="297"/>
        <end position="411"/>
    </location>
</feature>
<dbReference type="EMBL" id="QSOB01000003">
    <property type="protein sequence ID" value="RGI70115.1"/>
    <property type="molecule type" value="Genomic_DNA"/>
</dbReference>
<dbReference type="EC" id="3.4.-.-" evidence="10"/>
<dbReference type="Gene3D" id="2.30.30.40">
    <property type="entry name" value="SH3 Domains"/>
    <property type="match status" value="2"/>
</dbReference>
<keyword evidence="3 10" id="KW-0378">Hydrolase</keyword>
<feature type="signal peptide" evidence="6">
    <location>
        <begin position="1"/>
        <end position="28"/>
    </location>
</feature>
<dbReference type="GO" id="GO:0008234">
    <property type="term" value="F:cysteine-type peptidase activity"/>
    <property type="evidence" value="ECO:0007669"/>
    <property type="project" value="UniProtKB-KW"/>
</dbReference>
<proteinExistence type="inferred from homology"/>
<dbReference type="Proteomes" id="UP000479563">
    <property type="component" value="Unassembled WGS sequence"/>
</dbReference>
<dbReference type="Pfam" id="PF08239">
    <property type="entry name" value="SH3_3"/>
    <property type="match status" value="2"/>
</dbReference>
<evidence type="ECO:0000313" key="14">
    <source>
        <dbReference type="EMBL" id="TYL60373.1"/>
    </source>
</evidence>
<comment type="similarity">
    <text evidence="1">Belongs to the peptidase C40 family.</text>
</comment>
<evidence type="ECO:0000259" key="7">
    <source>
        <dbReference type="PROSITE" id="PS51781"/>
    </source>
</evidence>
<dbReference type="OrthoDB" id="9808890at2"/>
<feature type="domain" description="SH3b" evidence="7">
    <location>
        <begin position="160"/>
        <end position="223"/>
    </location>
</feature>
<evidence type="ECO:0000313" key="9">
    <source>
        <dbReference type="EMBL" id="CRL33905.1"/>
    </source>
</evidence>
<name>A0A0M6WD10_9FIRM</name>
<dbReference type="PANTHER" id="PTHR47053">
    <property type="entry name" value="MUREIN DD-ENDOPEPTIDASE MEPH-RELATED"/>
    <property type="match status" value="1"/>
</dbReference>
<dbReference type="Proteomes" id="UP000324327">
    <property type="component" value="Unassembled WGS sequence"/>
</dbReference>
<dbReference type="PROSITE" id="PS51781">
    <property type="entry name" value="SH3B"/>
    <property type="match status" value="2"/>
</dbReference>
<evidence type="ECO:0000256" key="1">
    <source>
        <dbReference type="ARBA" id="ARBA00007074"/>
    </source>
</evidence>
<dbReference type="Proteomes" id="UP000049472">
    <property type="component" value="Unassembled WGS sequence"/>
</dbReference>